<dbReference type="Gene3D" id="3.40.50.10420">
    <property type="entry name" value="NagB/RpiA/CoA transferase-like"/>
    <property type="match status" value="1"/>
</dbReference>
<dbReference type="PANTHER" id="PTHR23407:SF1">
    <property type="entry name" value="5-FORMYLTETRAHYDROFOLATE CYCLO-LIGASE"/>
    <property type="match status" value="1"/>
</dbReference>
<comment type="cofactor">
    <cofactor evidence="5">
        <name>Mg(2+)</name>
        <dbReference type="ChEBI" id="CHEBI:18420"/>
    </cofactor>
</comment>
<keyword evidence="2 4" id="KW-0547">Nucleotide-binding</keyword>
<dbReference type="PANTHER" id="PTHR23407">
    <property type="entry name" value="ATPASE INHIBITOR/5-FORMYLTETRAHYDROFOLATE CYCLO-LIGASE"/>
    <property type="match status" value="1"/>
</dbReference>
<comment type="similarity">
    <text evidence="1 5">Belongs to the 5-formyltetrahydrofolate cyclo-ligase family.</text>
</comment>
<evidence type="ECO:0000313" key="6">
    <source>
        <dbReference type="EMBL" id="TXI56403.1"/>
    </source>
</evidence>
<accession>A0A5C7Y3Y4</accession>
<feature type="binding site" evidence="4">
    <location>
        <position position="91"/>
    </location>
    <ligand>
        <name>substrate</name>
    </ligand>
</feature>
<protein>
    <recommendedName>
        <fullName evidence="5">5-formyltetrahydrofolate cyclo-ligase</fullName>
        <ecNumber evidence="5">6.3.3.2</ecNumber>
    </recommendedName>
</protein>
<organism evidence="6 7">
    <name type="scientific">Mycolicibacter arupensis</name>
    <dbReference type="NCBI Taxonomy" id="342002"/>
    <lineage>
        <taxon>Bacteria</taxon>
        <taxon>Bacillati</taxon>
        <taxon>Actinomycetota</taxon>
        <taxon>Actinomycetes</taxon>
        <taxon>Mycobacteriales</taxon>
        <taxon>Mycobacteriaceae</taxon>
        <taxon>Mycolicibacter</taxon>
    </lineage>
</organism>
<sequence>METFGVGIAHTITAINLTSAGGGRAVADTLVAVTDDAVVAAKSALRARLLADRRAVPPQERAAEAAALAGHLEALAGEGDTVCAYVPVGSEPGSPAMLAALARRGVRVLVPVVRTQDDGTPLALWWGRYQPDSLTSARFGLREPPAPWLPPETLAEADVIVVPAVAVDRRGMRLGRGAGFYDRSLAFRRPQISLVAVVRDAELLDTVPAQPHDVPMTHALTPGLGLVPLG</sequence>
<proteinExistence type="inferred from homology"/>
<dbReference type="PIRSF" id="PIRSF006806">
    <property type="entry name" value="FTHF_cligase"/>
    <property type="match status" value="1"/>
</dbReference>
<dbReference type="Pfam" id="PF01812">
    <property type="entry name" value="5-FTHF_cyc-lig"/>
    <property type="match status" value="1"/>
</dbReference>
<evidence type="ECO:0000313" key="7">
    <source>
        <dbReference type="Proteomes" id="UP000321797"/>
    </source>
</evidence>
<comment type="catalytic activity">
    <reaction evidence="5">
        <text>(6S)-5-formyl-5,6,7,8-tetrahydrofolate + ATP = (6R)-5,10-methenyltetrahydrofolate + ADP + phosphate</text>
        <dbReference type="Rhea" id="RHEA:10488"/>
        <dbReference type="ChEBI" id="CHEBI:30616"/>
        <dbReference type="ChEBI" id="CHEBI:43474"/>
        <dbReference type="ChEBI" id="CHEBI:57455"/>
        <dbReference type="ChEBI" id="CHEBI:57457"/>
        <dbReference type="ChEBI" id="CHEBI:456216"/>
        <dbReference type="EC" id="6.3.3.2"/>
    </reaction>
</comment>
<evidence type="ECO:0000256" key="3">
    <source>
        <dbReference type="ARBA" id="ARBA00022840"/>
    </source>
</evidence>
<feature type="binding site" evidence="4">
    <location>
        <begin position="173"/>
        <end position="181"/>
    </location>
    <ligand>
        <name>ATP</name>
        <dbReference type="ChEBI" id="CHEBI:30616"/>
    </ligand>
</feature>
<dbReference type="SUPFAM" id="SSF100950">
    <property type="entry name" value="NagB/RpiA/CoA transferase-like"/>
    <property type="match status" value="1"/>
</dbReference>
<reference evidence="6 7" key="1">
    <citation type="submission" date="2018-09" db="EMBL/GenBank/DDBJ databases">
        <title>Metagenome Assembled Genomes from an Advanced Water Purification Facility.</title>
        <authorList>
            <person name="Stamps B.W."/>
            <person name="Spear J.R."/>
        </authorList>
    </citation>
    <scope>NUCLEOTIDE SEQUENCE [LARGE SCALE GENOMIC DNA]</scope>
    <source>
        <strain evidence="6">Bin_29_2</strain>
    </source>
</reference>
<dbReference type="GO" id="GO:0005524">
    <property type="term" value="F:ATP binding"/>
    <property type="evidence" value="ECO:0007669"/>
    <property type="project" value="UniProtKB-KW"/>
</dbReference>
<evidence type="ECO:0000256" key="4">
    <source>
        <dbReference type="PIRSR" id="PIRSR006806-1"/>
    </source>
</evidence>
<dbReference type="GO" id="GO:0035999">
    <property type="term" value="P:tetrahydrofolate interconversion"/>
    <property type="evidence" value="ECO:0007669"/>
    <property type="project" value="TreeGrafter"/>
</dbReference>
<name>A0A5C7Y3Y4_9MYCO</name>
<evidence type="ECO:0000256" key="5">
    <source>
        <dbReference type="RuleBase" id="RU361279"/>
    </source>
</evidence>
<feature type="binding site" evidence="4">
    <location>
        <begin position="42"/>
        <end position="46"/>
    </location>
    <ligand>
        <name>ATP</name>
        <dbReference type="ChEBI" id="CHEBI:30616"/>
    </ligand>
</feature>
<dbReference type="EMBL" id="SSGD01000053">
    <property type="protein sequence ID" value="TXI56403.1"/>
    <property type="molecule type" value="Genomic_DNA"/>
</dbReference>
<dbReference type="EC" id="6.3.3.2" evidence="5"/>
<dbReference type="InterPro" id="IPR002698">
    <property type="entry name" value="FTHF_cligase"/>
</dbReference>
<keyword evidence="3 4" id="KW-0067">ATP-binding</keyword>
<evidence type="ECO:0000256" key="1">
    <source>
        <dbReference type="ARBA" id="ARBA00010638"/>
    </source>
</evidence>
<keyword evidence="5" id="KW-0460">Magnesium</keyword>
<dbReference type="NCBIfam" id="TIGR02727">
    <property type="entry name" value="MTHFS_bact"/>
    <property type="match status" value="1"/>
</dbReference>
<dbReference type="InterPro" id="IPR024185">
    <property type="entry name" value="FTHF_cligase-like_sf"/>
</dbReference>
<feature type="binding site" evidence="4">
    <location>
        <position position="86"/>
    </location>
    <ligand>
        <name>substrate</name>
    </ligand>
</feature>
<comment type="caution">
    <text evidence="6">The sequence shown here is derived from an EMBL/GenBank/DDBJ whole genome shotgun (WGS) entry which is preliminary data.</text>
</comment>
<dbReference type="GO" id="GO:0030272">
    <property type="term" value="F:5-formyltetrahydrofolate cyclo-ligase activity"/>
    <property type="evidence" value="ECO:0007669"/>
    <property type="project" value="UniProtKB-EC"/>
</dbReference>
<dbReference type="InterPro" id="IPR037171">
    <property type="entry name" value="NagB/RpiA_transferase-like"/>
</dbReference>
<dbReference type="Proteomes" id="UP000321797">
    <property type="component" value="Unassembled WGS sequence"/>
</dbReference>
<evidence type="ECO:0000256" key="2">
    <source>
        <dbReference type="ARBA" id="ARBA00022741"/>
    </source>
</evidence>
<dbReference type="GO" id="GO:0046872">
    <property type="term" value="F:metal ion binding"/>
    <property type="evidence" value="ECO:0007669"/>
    <property type="project" value="UniProtKB-KW"/>
</dbReference>
<keyword evidence="5" id="KW-0479">Metal-binding</keyword>
<dbReference type="GO" id="GO:0009396">
    <property type="term" value="P:folic acid-containing compound biosynthetic process"/>
    <property type="evidence" value="ECO:0007669"/>
    <property type="project" value="TreeGrafter"/>
</dbReference>
<dbReference type="OrthoDB" id="3242798at2"/>
<keyword evidence="6" id="KW-0436">Ligase</keyword>
<gene>
    <name evidence="6" type="ORF">E6Q54_10520</name>
</gene>
<dbReference type="AlphaFoldDB" id="A0A5C7Y3Y4"/>